<dbReference type="RefSeq" id="WP_150954214.1">
    <property type="nucleotide sequence ID" value="NZ_VZRB01000027.1"/>
</dbReference>
<feature type="domain" description="4Fe-4S Wbl-type" evidence="2">
    <location>
        <begin position="18"/>
        <end position="79"/>
    </location>
</feature>
<sequence>MRSATAPRPGREWELSAACRHEDAELWFSRRTQARAMEICTACPVRVPCRAAVLQREEGLPKSHRGGIVAGLTGPQRYDLERRVRRRPQPPDPTAPVPGGDRPRREPAPCGTRAAYQRHLRKREPVDDACRAANARSAGHYRRTGSTRRQAAGPAQTSP</sequence>
<name>A0A6H9US31_9ACTN</name>
<dbReference type="PROSITE" id="PS51674">
    <property type="entry name" value="4FE4S_WBL"/>
    <property type="match status" value="1"/>
</dbReference>
<feature type="region of interest" description="Disordered" evidence="1">
    <location>
        <begin position="57"/>
        <end position="159"/>
    </location>
</feature>
<comment type="caution">
    <text evidence="3">The sequence shown here is derived from an EMBL/GenBank/DDBJ whole genome shotgun (WGS) entry which is preliminary data.</text>
</comment>
<accession>A0A6H9US31</accession>
<dbReference type="InterPro" id="IPR034768">
    <property type="entry name" value="4FE4S_WBL"/>
</dbReference>
<gene>
    <name evidence="3" type="ORF">F7R91_30755</name>
</gene>
<dbReference type="EMBL" id="VZRB01000027">
    <property type="protein sequence ID" value="KAB1142062.1"/>
    <property type="molecule type" value="Genomic_DNA"/>
</dbReference>
<protein>
    <recommendedName>
        <fullName evidence="2">4Fe-4S Wbl-type domain-containing protein</fullName>
    </recommendedName>
</protein>
<proteinExistence type="predicted"/>
<organism evidence="3 4">
    <name type="scientific">Streptomyces luteolifulvus</name>
    <dbReference type="NCBI Taxonomy" id="2615112"/>
    <lineage>
        <taxon>Bacteria</taxon>
        <taxon>Bacillati</taxon>
        <taxon>Actinomycetota</taxon>
        <taxon>Actinomycetes</taxon>
        <taxon>Kitasatosporales</taxon>
        <taxon>Streptomycetaceae</taxon>
        <taxon>Streptomyces</taxon>
    </lineage>
</organism>
<evidence type="ECO:0000259" key="2">
    <source>
        <dbReference type="PROSITE" id="PS51674"/>
    </source>
</evidence>
<dbReference type="Proteomes" id="UP000442707">
    <property type="component" value="Unassembled WGS sequence"/>
</dbReference>
<evidence type="ECO:0000313" key="4">
    <source>
        <dbReference type="Proteomes" id="UP000442707"/>
    </source>
</evidence>
<dbReference type="Pfam" id="PF02467">
    <property type="entry name" value="Whib"/>
    <property type="match status" value="1"/>
</dbReference>
<evidence type="ECO:0000313" key="3">
    <source>
        <dbReference type="EMBL" id="KAB1142062.1"/>
    </source>
</evidence>
<evidence type="ECO:0000256" key="1">
    <source>
        <dbReference type="SAM" id="MobiDB-lite"/>
    </source>
</evidence>
<reference evidence="3 4" key="1">
    <citation type="submission" date="2019-09" db="EMBL/GenBank/DDBJ databases">
        <title>Screening of Novel Bioactive Compounds from Soil-Associated.</title>
        <authorList>
            <person name="Zhao S."/>
        </authorList>
    </citation>
    <scope>NUCLEOTIDE SEQUENCE [LARGE SCALE GENOMIC DNA]</scope>
    <source>
        <strain evidence="3 4">HIT-DPA4</strain>
    </source>
</reference>
<keyword evidence="4" id="KW-1185">Reference proteome</keyword>
<dbReference type="AlphaFoldDB" id="A0A6H9US31"/>